<gene>
    <name evidence="2" type="ORF">CEXT_556351</name>
</gene>
<proteinExistence type="predicted"/>
<accession>A0AAV4X0N9</accession>
<evidence type="ECO:0000313" key="3">
    <source>
        <dbReference type="Proteomes" id="UP001054945"/>
    </source>
</evidence>
<keyword evidence="1" id="KW-0472">Membrane</keyword>
<comment type="caution">
    <text evidence="2">The sequence shown here is derived from an EMBL/GenBank/DDBJ whole genome shotgun (WGS) entry which is preliminary data.</text>
</comment>
<dbReference type="EMBL" id="BPLR01017022">
    <property type="protein sequence ID" value="GIY88103.1"/>
    <property type="molecule type" value="Genomic_DNA"/>
</dbReference>
<dbReference type="AlphaFoldDB" id="A0AAV4X0N9"/>
<reference evidence="2 3" key="1">
    <citation type="submission" date="2021-06" db="EMBL/GenBank/DDBJ databases">
        <title>Caerostris extrusa draft genome.</title>
        <authorList>
            <person name="Kono N."/>
            <person name="Arakawa K."/>
        </authorList>
    </citation>
    <scope>NUCLEOTIDE SEQUENCE [LARGE SCALE GENOMIC DNA]</scope>
</reference>
<evidence type="ECO:0000313" key="2">
    <source>
        <dbReference type="EMBL" id="GIY88103.1"/>
    </source>
</evidence>
<sequence length="124" mass="14090">MSFNNKEQHRFENQLFGMFLTDHVHPPPPLLHFADVIPILSRKSIQNNYLPSLASSLFFLTTHDRFSVLLFFFFPSAFLILWFLLHLLANVVLPFSLLPVDEEIAQADGWMAGVSDAAATINTT</sequence>
<name>A0AAV4X0N9_CAEEX</name>
<evidence type="ECO:0000256" key="1">
    <source>
        <dbReference type="SAM" id="Phobius"/>
    </source>
</evidence>
<dbReference type="Proteomes" id="UP001054945">
    <property type="component" value="Unassembled WGS sequence"/>
</dbReference>
<keyword evidence="1" id="KW-1133">Transmembrane helix</keyword>
<organism evidence="2 3">
    <name type="scientific">Caerostris extrusa</name>
    <name type="common">Bark spider</name>
    <name type="synonym">Caerostris bankana</name>
    <dbReference type="NCBI Taxonomy" id="172846"/>
    <lineage>
        <taxon>Eukaryota</taxon>
        <taxon>Metazoa</taxon>
        <taxon>Ecdysozoa</taxon>
        <taxon>Arthropoda</taxon>
        <taxon>Chelicerata</taxon>
        <taxon>Arachnida</taxon>
        <taxon>Araneae</taxon>
        <taxon>Araneomorphae</taxon>
        <taxon>Entelegynae</taxon>
        <taxon>Araneoidea</taxon>
        <taxon>Araneidae</taxon>
        <taxon>Caerostris</taxon>
    </lineage>
</organism>
<keyword evidence="3" id="KW-1185">Reference proteome</keyword>
<feature type="transmembrane region" description="Helical" evidence="1">
    <location>
        <begin position="66"/>
        <end position="89"/>
    </location>
</feature>
<keyword evidence="1" id="KW-0812">Transmembrane</keyword>
<protein>
    <submittedName>
        <fullName evidence="2">Uncharacterized protein</fullName>
    </submittedName>
</protein>